<dbReference type="Proteomes" id="UP000000493">
    <property type="component" value="Chromosome"/>
</dbReference>
<evidence type="ECO:0000313" key="2">
    <source>
        <dbReference type="Proteomes" id="UP000000493"/>
    </source>
</evidence>
<reference evidence="1 2" key="2">
    <citation type="journal article" date="2012" name="Stand. Genomic Sci.">
        <title>Complete genome sequence of the aquatic bacterium Runella slithyformis type strain (LSU 4(T)).</title>
        <authorList>
            <person name="Copeland A."/>
            <person name="Zhang X."/>
            <person name="Misra M."/>
            <person name="Lapidus A."/>
            <person name="Nolan M."/>
            <person name="Lucas S."/>
            <person name="Deshpande S."/>
            <person name="Cheng J.F."/>
            <person name="Tapia R."/>
            <person name="Goodwin L.A."/>
            <person name="Pitluck S."/>
            <person name="Liolios K."/>
            <person name="Pagani I."/>
            <person name="Ivanova N."/>
            <person name="Mikhailova N."/>
            <person name="Pati A."/>
            <person name="Chen A."/>
            <person name="Palaniappan K."/>
            <person name="Land M."/>
            <person name="Hauser L."/>
            <person name="Pan C."/>
            <person name="Jeffries C.D."/>
            <person name="Detter J.C."/>
            <person name="Brambilla E.M."/>
            <person name="Rohde M."/>
            <person name="Djao O.D."/>
            <person name="Goker M."/>
            <person name="Sikorski J."/>
            <person name="Tindall B.J."/>
            <person name="Woyke T."/>
            <person name="Bristow J."/>
            <person name="Eisen J.A."/>
            <person name="Markowitz V."/>
            <person name="Hugenholtz P."/>
            <person name="Kyrpides N.C."/>
            <person name="Klenk H.P."/>
            <person name="Mavromatis K."/>
        </authorList>
    </citation>
    <scope>NUCLEOTIDE SEQUENCE [LARGE SCALE GENOMIC DNA]</scope>
    <source>
        <strain evidence="2">ATCC 29530 / DSM 19594 / LMG 11500 / NCIMB 11436 / LSU 4</strain>
    </source>
</reference>
<gene>
    <name evidence="1" type="ordered locus">Runsl_0328</name>
</gene>
<dbReference type="InterPro" id="IPR036086">
    <property type="entry name" value="ParB/Sulfiredoxin_sf"/>
</dbReference>
<reference evidence="2" key="1">
    <citation type="submission" date="2011-06" db="EMBL/GenBank/DDBJ databases">
        <title>The complete genome of chromosome of Runella slithyformis DSM 19594.</title>
        <authorList>
            <consortium name="US DOE Joint Genome Institute (JGI-PGF)"/>
            <person name="Lucas S."/>
            <person name="Han J."/>
            <person name="Lapidus A."/>
            <person name="Bruce D."/>
            <person name="Goodwin L."/>
            <person name="Pitluck S."/>
            <person name="Peters L."/>
            <person name="Kyrpides N."/>
            <person name="Mavromatis K."/>
            <person name="Ivanova N."/>
            <person name="Ovchinnikova G."/>
            <person name="Zhang X."/>
            <person name="Misra M."/>
            <person name="Detter J.C."/>
            <person name="Tapia R."/>
            <person name="Han C."/>
            <person name="Land M."/>
            <person name="Hauser L."/>
            <person name="Markowitz V."/>
            <person name="Cheng J.-F."/>
            <person name="Hugenholtz P."/>
            <person name="Woyke T."/>
            <person name="Wu D."/>
            <person name="Tindall B."/>
            <person name="Faehrich R."/>
            <person name="Brambilla E."/>
            <person name="Klenk H.-P."/>
            <person name="Eisen J.A."/>
        </authorList>
    </citation>
    <scope>NUCLEOTIDE SEQUENCE [LARGE SCALE GENOMIC DNA]</scope>
    <source>
        <strain evidence="2">ATCC 29530 / DSM 19594 / LMG 11500 / NCIMB 11436 / LSU 4</strain>
    </source>
</reference>
<sequence length="204" mass="23572">MINELFRTEQVRVSVLVPHVKNPRKIKADEKRKLWERLQKFGMIGIPVRDADGTLLSGHQRCELLAQNSLGDYEIDVRTAVRKLTEEELHEVMIIENRHAGEFDLEMLKSEFEQYMDLGDFGLDLAELDKQLAEVTAEQAPEAEMPIVATMSEKYTSFVIVCRNEIDENHLAEKLGIERGRCYKSSKVGMMHVVDAKRVIERWK</sequence>
<evidence type="ECO:0000313" key="1">
    <source>
        <dbReference type="EMBL" id="AEI46780.1"/>
    </source>
</evidence>
<dbReference type="AlphaFoldDB" id="A0A7U3ZGL8"/>
<evidence type="ECO:0008006" key="3">
    <source>
        <dbReference type="Google" id="ProtNLM"/>
    </source>
</evidence>
<dbReference type="KEGG" id="rsi:Runsl_0328"/>
<accession>A0A7U3ZGL8</accession>
<proteinExistence type="predicted"/>
<dbReference type="EMBL" id="CP002859">
    <property type="protein sequence ID" value="AEI46780.1"/>
    <property type="molecule type" value="Genomic_DNA"/>
</dbReference>
<organism evidence="1 2">
    <name type="scientific">Runella slithyformis (strain ATCC 29530 / DSM 19594 / LMG 11500 / NCIMB 11436 / LSU 4)</name>
    <dbReference type="NCBI Taxonomy" id="761193"/>
    <lineage>
        <taxon>Bacteria</taxon>
        <taxon>Pseudomonadati</taxon>
        <taxon>Bacteroidota</taxon>
        <taxon>Cytophagia</taxon>
        <taxon>Cytophagales</taxon>
        <taxon>Spirosomataceae</taxon>
        <taxon>Runella</taxon>
    </lineage>
</organism>
<protein>
    <recommendedName>
        <fullName evidence="3">ParB/Sulfiredoxin domain-containing protein</fullName>
    </recommendedName>
</protein>
<dbReference type="SUPFAM" id="SSF110849">
    <property type="entry name" value="ParB/Sulfiredoxin"/>
    <property type="match status" value="1"/>
</dbReference>
<name>A0A7U3ZGL8_RUNSL</name>
<dbReference type="RefSeq" id="WP_013926105.1">
    <property type="nucleotide sequence ID" value="NC_015703.1"/>
</dbReference>
<keyword evidence="2" id="KW-1185">Reference proteome</keyword>